<protein>
    <submittedName>
        <fullName evidence="1">Uncharacterized protein</fullName>
    </submittedName>
</protein>
<name>A0AAN8GII2_9TELE</name>
<evidence type="ECO:0000313" key="1">
    <source>
        <dbReference type="EMBL" id="KAK5879308.1"/>
    </source>
</evidence>
<comment type="caution">
    <text evidence="1">The sequence shown here is derived from an EMBL/GenBank/DDBJ whole genome shotgun (WGS) entry which is preliminary data.</text>
</comment>
<evidence type="ECO:0000313" key="2">
    <source>
        <dbReference type="Proteomes" id="UP001335648"/>
    </source>
</evidence>
<dbReference type="AlphaFoldDB" id="A0AAN8GII2"/>
<keyword evidence="2" id="KW-1185">Reference proteome</keyword>
<proteinExistence type="predicted"/>
<organism evidence="1 2">
    <name type="scientific">Champsocephalus esox</name>
    <name type="common">pike icefish</name>
    <dbReference type="NCBI Taxonomy" id="159716"/>
    <lineage>
        <taxon>Eukaryota</taxon>
        <taxon>Metazoa</taxon>
        <taxon>Chordata</taxon>
        <taxon>Craniata</taxon>
        <taxon>Vertebrata</taxon>
        <taxon>Euteleostomi</taxon>
        <taxon>Actinopterygii</taxon>
        <taxon>Neopterygii</taxon>
        <taxon>Teleostei</taxon>
        <taxon>Neoteleostei</taxon>
        <taxon>Acanthomorphata</taxon>
        <taxon>Eupercaria</taxon>
        <taxon>Perciformes</taxon>
        <taxon>Notothenioidei</taxon>
        <taxon>Channichthyidae</taxon>
        <taxon>Champsocephalus</taxon>
    </lineage>
</organism>
<dbReference type="EMBL" id="JAULUE010002065">
    <property type="protein sequence ID" value="KAK5879308.1"/>
    <property type="molecule type" value="Genomic_DNA"/>
</dbReference>
<sequence>MTLYIVPQQGHLDDSPLPFNATEFSKMPLVANVDRACHSNSSAYIWRSAETIMLNPMSFAGVILKGNCCGDQLSYLQFNSPCRILRNSRQHMRAE</sequence>
<dbReference type="Proteomes" id="UP001335648">
    <property type="component" value="Unassembled WGS sequence"/>
</dbReference>
<accession>A0AAN8GII2</accession>
<reference evidence="1 2" key="1">
    <citation type="journal article" date="2023" name="Mol. Biol. Evol.">
        <title>Genomics of Secondarily Temperate Adaptation in the Only Non-Antarctic Icefish.</title>
        <authorList>
            <person name="Rivera-Colon A.G."/>
            <person name="Rayamajhi N."/>
            <person name="Minhas B.F."/>
            <person name="Madrigal G."/>
            <person name="Bilyk K.T."/>
            <person name="Yoon V."/>
            <person name="Hune M."/>
            <person name="Gregory S."/>
            <person name="Cheng C.H.C."/>
            <person name="Catchen J.M."/>
        </authorList>
    </citation>
    <scope>NUCLEOTIDE SEQUENCE [LARGE SCALE GENOMIC DNA]</scope>
    <source>
        <strain evidence="1">JC2023a</strain>
    </source>
</reference>
<gene>
    <name evidence="1" type="ORF">CesoFtcFv8_024624</name>
</gene>